<keyword evidence="5" id="KW-0175">Coiled coil</keyword>
<dbReference type="PROSITE" id="PS50192">
    <property type="entry name" value="T_SNARE"/>
    <property type="match status" value="1"/>
</dbReference>
<feature type="domain" description="T-SNARE coiled-coil homology" evidence="8">
    <location>
        <begin position="138"/>
        <end position="200"/>
    </location>
</feature>
<evidence type="ECO:0000256" key="6">
    <source>
        <dbReference type="ARBA" id="ARBA00034102"/>
    </source>
</evidence>
<keyword evidence="4" id="KW-0770">Synapse</keyword>
<dbReference type="Proteomes" id="UP000694395">
    <property type="component" value="Chromosome 27"/>
</dbReference>
<evidence type="ECO:0000259" key="8">
    <source>
        <dbReference type="PROSITE" id="PS50192"/>
    </source>
</evidence>
<evidence type="ECO:0000313" key="10">
    <source>
        <dbReference type="Proteomes" id="UP000694395"/>
    </source>
</evidence>
<reference evidence="9" key="2">
    <citation type="submission" date="2025-08" db="UniProtKB">
        <authorList>
            <consortium name="Ensembl"/>
        </authorList>
    </citation>
    <scope>IDENTIFICATION</scope>
</reference>
<dbReference type="SUPFAM" id="SSF58038">
    <property type="entry name" value="SNARE fusion complex"/>
    <property type="match status" value="1"/>
</dbReference>
<evidence type="ECO:0000256" key="7">
    <source>
        <dbReference type="RuleBase" id="RU003496"/>
    </source>
</evidence>
<dbReference type="InterPro" id="IPR000727">
    <property type="entry name" value="T_SNARE_dom"/>
</dbReference>
<dbReference type="GO" id="GO:0098793">
    <property type="term" value="C:presynapse"/>
    <property type="evidence" value="ECO:0007669"/>
    <property type="project" value="GOC"/>
</dbReference>
<dbReference type="PANTHER" id="PTHR19305:SF22">
    <property type="entry name" value="SYNAPTOSOMAL-ASSOCIATED PROTEIN"/>
    <property type="match status" value="1"/>
</dbReference>
<sequence length="203" mass="22255">MVPSSSINVHVCVPVFTVCLPVVAHKTPSCLACLLLPSSTCQGLDHTFCLFHAGDPLLYSWVNTMYCGMKICVYGCLMCSVLSVPLHRLKDFEESGAYKKVWGNNQDGVVSGQPSSRVVDEREQMIMSGGYISKVTNDAREDEMEENLGHVGSIIGNLKSMALDMGNEIDTQNVQIDRIQGKAILNVSRIDAANQKANNLMKR</sequence>
<evidence type="ECO:0000256" key="5">
    <source>
        <dbReference type="ARBA" id="ARBA00023054"/>
    </source>
</evidence>
<organism evidence="9 10">
    <name type="scientific">Oncorhynchus mykiss</name>
    <name type="common">Rainbow trout</name>
    <name type="synonym">Salmo gairdneri</name>
    <dbReference type="NCBI Taxonomy" id="8022"/>
    <lineage>
        <taxon>Eukaryota</taxon>
        <taxon>Metazoa</taxon>
        <taxon>Chordata</taxon>
        <taxon>Craniata</taxon>
        <taxon>Vertebrata</taxon>
        <taxon>Euteleostomi</taxon>
        <taxon>Actinopterygii</taxon>
        <taxon>Neopterygii</taxon>
        <taxon>Teleostei</taxon>
        <taxon>Protacanthopterygii</taxon>
        <taxon>Salmoniformes</taxon>
        <taxon>Salmonidae</taxon>
        <taxon>Salmoninae</taxon>
        <taxon>Oncorhynchus</taxon>
    </lineage>
</organism>
<accession>A0A8K9WUP1</accession>
<evidence type="ECO:0000313" key="9">
    <source>
        <dbReference type="Ensembl" id="ENSOMYP00000123552.1"/>
    </source>
</evidence>
<dbReference type="PANTHER" id="PTHR19305">
    <property type="entry name" value="SYNAPTOSOMAL ASSOCIATED PROTEIN"/>
    <property type="match status" value="1"/>
</dbReference>
<name>A0A8K9WUP1_ONCMY</name>
<reference evidence="9" key="1">
    <citation type="submission" date="2020-07" db="EMBL/GenBank/DDBJ databases">
        <title>A long reads based de novo assembly of the rainbow trout Arlee double haploid line genome.</title>
        <authorList>
            <person name="Gao G."/>
            <person name="Palti Y."/>
        </authorList>
    </citation>
    <scope>NUCLEOTIDE SEQUENCE [LARGE SCALE GENOMIC DNA]</scope>
</reference>
<dbReference type="GO" id="GO:0005484">
    <property type="term" value="F:SNAP receptor activity"/>
    <property type="evidence" value="ECO:0007669"/>
    <property type="project" value="TreeGrafter"/>
</dbReference>
<dbReference type="Ensembl" id="ENSOMYT00000145155.1">
    <property type="protein sequence ID" value="ENSOMYP00000123552.1"/>
    <property type="gene ID" value="ENSOMYG00000044227.2"/>
</dbReference>
<gene>
    <name evidence="9" type="primary">LOC110507495</name>
</gene>
<dbReference type="GO" id="GO:0019905">
    <property type="term" value="F:syntaxin binding"/>
    <property type="evidence" value="ECO:0007669"/>
    <property type="project" value="TreeGrafter"/>
</dbReference>
<dbReference type="GO" id="GO:0031629">
    <property type="term" value="P:synaptic vesicle fusion to presynaptic active zone membrane"/>
    <property type="evidence" value="ECO:0007669"/>
    <property type="project" value="TreeGrafter"/>
</dbReference>
<evidence type="ECO:0000256" key="1">
    <source>
        <dbReference type="ARBA" id="ARBA00009480"/>
    </source>
</evidence>
<comment type="similarity">
    <text evidence="1 7">Belongs to the SNAP-25 family.</text>
</comment>
<evidence type="ECO:0000256" key="3">
    <source>
        <dbReference type="ARBA" id="ARBA00022737"/>
    </source>
</evidence>
<keyword evidence="3" id="KW-0677">Repeat</keyword>
<evidence type="ECO:0000256" key="2">
    <source>
        <dbReference type="ARBA" id="ARBA00022599"/>
    </source>
</evidence>
<dbReference type="GeneTree" id="ENSGT00950000182843"/>
<dbReference type="GO" id="GO:0043005">
    <property type="term" value="C:neuron projection"/>
    <property type="evidence" value="ECO:0007669"/>
    <property type="project" value="UniProtKB-KW"/>
</dbReference>
<dbReference type="SMART" id="SM00397">
    <property type="entry name" value="t_SNARE"/>
    <property type="match status" value="1"/>
</dbReference>
<dbReference type="AlphaFoldDB" id="A0A8K9WUP1"/>
<dbReference type="CDD" id="cd15884">
    <property type="entry name" value="SNARE_SNAP23C"/>
    <property type="match status" value="1"/>
</dbReference>
<dbReference type="GO" id="GO:0031201">
    <property type="term" value="C:SNARE complex"/>
    <property type="evidence" value="ECO:0007669"/>
    <property type="project" value="TreeGrafter"/>
</dbReference>
<reference evidence="9" key="3">
    <citation type="submission" date="2025-09" db="UniProtKB">
        <authorList>
            <consortium name="Ensembl"/>
        </authorList>
    </citation>
    <scope>IDENTIFICATION</scope>
</reference>
<dbReference type="Pfam" id="PF00835">
    <property type="entry name" value="SNAP-25"/>
    <property type="match status" value="1"/>
</dbReference>
<comment type="subcellular location">
    <subcellularLocation>
        <location evidence="6">Synapse</location>
        <location evidence="6">Synaptosome</location>
    </subcellularLocation>
</comment>
<protein>
    <recommendedName>
        <fullName evidence="7">Synaptosomal-associated protein</fullName>
    </recommendedName>
</protein>
<keyword evidence="10" id="KW-1185">Reference proteome</keyword>
<dbReference type="GO" id="GO:0005886">
    <property type="term" value="C:plasma membrane"/>
    <property type="evidence" value="ECO:0007669"/>
    <property type="project" value="TreeGrafter"/>
</dbReference>
<proteinExistence type="inferred from homology"/>
<keyword evidence="2" id="KW-0771">Synaptosome</keyword>
<dbReference type="FunFam" id="1.20.5.110:FF:000018">
    <property type="entry name" value="Synaptosomal-associated protein"/>
    <property type="match status" value="1"/>
</dbReference>
<dbReference type="GO" id="GO:0016082">
    <property type="term" value="P:synaptic vesicle priming"/>
    <property type="evidence" value="ECO:0007669"/>
    <property type="project" value="TreeGrafter"/>
</dbReference>
<dbReference type="InterPro" id="IPR000928">
    <property type="entry name" value="SNAP-25_dom"/>
</dbReference>
<dbReference type="Gene3D" id="1.20.5.110">
    <property type="match status" value="1"/>
</dbReference>
<evidence type="ECO:0000256" key="4">
    <source>
        <dbReference type="ARBA" id="ARBA00023018"/>
    </source>
</evidence>